<dbReference type="AlphaFoldDB" id="A0A7V7RPD8"/>
<dbReference type="SUPFAM" id="SSF46785">
    <property type="entry name" value="Winged helix' DNA-binding domain"/>
    <property type="match status" value="1"/>
</dbReference>
<comment type="caution">
    <text evidence="5">The sequence shown here is derived from an EMBL/GenBank/DDBJ whole genome shotgun (WGS) entry which is preliminary data.</text>
</comment>
<evidence type="ECO:0000256" key="2">
    <source>
        <dbReference type="ARBA" id="ARBA00023125"/>
    </source>
</evidence>
<dbReference type="GO" id="GO:0003677">
    <property type="term" value="F:DNA binding"/>
    <property type="evidence" value="ECO:0007669"/>
    <property type="project" value="UniProtKB-KW"/>
</dbReference>
<dbReference type="CDD" id="cd00090">
    <property type="entry name" value="HTH_ARSR"/>
    <property type="match status" value="1"/>
</dbReference>
<dbReference type="InterPro" id="IPR036388">
    <property type="entry name" value="WH-like_DNA-bd_sf"/>
</dbReference>
<dbReference type="OrthoDB" id="158803at2"/>
<sequence>MESDFDEVEKNYSVLIWRRVMEIYRSNTNGTNQILYPFGLSNAQMDVICRVGEYNRISQKELASKLVVTKGNITQLLQKLEKDGYISREREWKTNYLSLTEKGNDLYIKFEPELVDFQRKYFNCLTIDDKENILRILNKLE</sequence>
<dbReference type="GO" id="GO:0003700">
    <property type="term" value="F:DNA-binding transcription factor activity"/>
    <property type="evidence" value="ECO:0007669"/>
    <property type="project" value="InterPro"/>
</dbReference>
<dbReference type="EMBL" id="WBOT01000001">
    <property type="protein sequence ID" value="KAB2335129.1"/>
    <property type="molecule type" value="Genomic_DNA"/>
</dbReference>
<evidence type="ECO:0000256" key="3">
    <source>
        <dbReference type="ARBA" id="ARBA00023163"/>
    </source>
</evidence>
<keyword evidence="3" id="KW-0804">Transcription</keyword>
<dbReference type="PANTHER" id="PTHR42756:SF1">
    <property type="entry name" value="TRANSCRIPTIONAL REPRESSOR OF EMRAB OPERON"/>
    <property type="match status" value="1"/>
</dbReference>
<dbReference type="InterPro" id="IPR036390">
    <property type="entry name" value="WH_DNA-bd_sf"/>
</dbReference>
<proteinExistence type="predicted"/>
<accession>A0A7V7RPD8</accession>
<dbReference type="RefSeq" id="WP_151571813.1">
    <property type="nucleotide sequence ID" value="NZ_WBOT01000001.1"/>
</dbReference>
<organism evidence="5 6">
    <name type="scientific">Bacillus mesophilum</name>
    <dbReference type="NCBI Taxonomy" id="1071718"/>
    <lineage>
        <taxon>Bacteria</taxon>
        <taxon>Bacillati</taxon>
        <taxon>Bacillota</taxon>
        <taxon>Bacilli</taxon>
        <taxon>Bacillales</taxon>
        <taxon>Bacillaceae</taxon>
        <taxon>Bacillus</taxon>
    </lineage>
</organism>
<dbReference type="Gene3D" id="1.10.10.10">
    <property type="entry name" value="Winged helix-like DNA-binding domain superfamily/Winged helix DNA-binding domain"/>
    <property type="match status" value="1"/>
</dbReference>
<protein>
    <submittedName>
        <fullName evidence="5">MarR family transcriptional regulator</fullName>
    </submittedName>
</protein>
<dbReference type="Proteomes" id="UP000441354">
    <property type="component" value="Unassembled WGS sequence"/>
</dbReference>
<dbReference type="PROSITE" id="PS50995">
    <property type="entry name" value="HTH_MARR_2"/>
    <property type="match status" value="1"/>
</dbReference>
<evidence type="ECO:0000256" key="1">
    <source>
        <dbReference type="ARBA" id="ARBA00023015"/>
    </source>
</evidence>
<dbReference type="InterPro" id="IPR000835">
    <property type="entry name" value="HTH_MarR-typ"/>
</dbReference>
<dbReference type="PANTHER" id="PTHR42756">
    <property type="entry name" value="TRANSCRIPTIONAL REGULATOR, MARR"/>
    <property type="match status" value="1"/>
</dbReference>
<gene>
    <name evidence="5" type="ORF">F7732_00725</name>
</gene>
<dbReference type="PRINTS" id="PR00598">
    <property type="entry name" value="HTHMARR"/>
</dbReference>
<keyword evidence="2" id="KW-0238">DNA-binding</keyword>
<evidence type="ECO:0000259" key="4">
    <source>
        <dbReference type="PROSITE" id="PS50995"/>
    </source>
</evidence>
<feature type="domain" description="HTH marR-type" evidence="4">
    <location>
        <begin position="13"/>
        <end position="141"/>
    </location>
</feature>
<dbReference type="Pfam" id="PF01047">
    <property type="entry name" value="MarR"/>
    <property type="match status" value="1"/>
</dbReference>
<keyword evidence="6" id="KW-1185">Reference proteome</keyword>
<name>A0A7V7RPD8_9BACI</name>
<dbReference type="SMART" id="SM00347">
    <property type="entry name" value="HTH_MARR"/>
    <property type="match status" value="1"/>
</dbReference>
<evidence type="ECO:0000313" key="6">
    <source>
        <dbReference type="Proteomes" id="UP000441354"/>
    </source>
</evidence>
<dbReference type="InterPro" id="IPR011991">
    <property type="entry name" value="ArsR-like_HTH"/>
</dbReference>
<keyword evidence="1" id="KW-0805">Transcription regulation</keyword>
<reference evidence="5 6" key="1">
    <citation type="journal article" date="2014" name="Arch. Microbiol.">
        <title>Bacillus mesophilum sp. nov., strain IITR-54T, a novel 4-chlorobiphenyl dechlorinating bacterium.</title>
        <authorList>
            <person name="Manickam N."/>
            <person name="Singh N.K."/>
            <person name="Bajaj A."/>
            <person name="Kumar R.M."/>
            <person name="Kaur G."/>
            <person name="Kaur N."/>
            <person name="Bala M."/>
            <person name="Kumar A."/>
            <person name="Mayilraj S."/>
        </authorList>
    </citation>
    <scope>NUCLEOTIDE SEQUENCE [LARGE SCALE GENOMIC DNA]</scope>
    <source>
        <strain evidence="5 6">IITR-54</strain>
    </source>
</reference>
<evidence type="ECO:0000313" key="5">
    <source>
        <dbReference type="EMBL" id="KAB2335129.1"/>
    </source>
</evidence>